<protein>
    <submittedName>
        <fullName evidence="1">Tyrosine-type recombinase/integrase</fullName>
    </submittedName>
</protein>
<dbReference type="EMBL" id="JAMYRI010000008">
    <property type="protein sequence ID" value="MER9285441.1"/>
    <property type="molecule type" value="Genomic_DNA"/>
</dbReference>
<evidence type="ECO:0000313" key="1">
    <source>
        <dbReference type="EMBL" id="MER9285441.1"/>
    </source>
</evidence>
<reference evidence="1 2" key="1">
    <citation type="journal article" date="2024" name="Proc. Natl. Acad. Sci. U.S.A.">
        <title>The evolutionary genomics of adaptation to stress in wild rhizobium bacteria.</title>
        <authorList>
            <person name="Kehlet-Delgado H."/>
            <person name="Montoya A.P."/>
            <person name="Jensen K.T."/>
            <person name="Wendlandt C.E."/>
            <person name="Dexheimer C."/>
            <person name="Roberts M."/>
            <person name="Torres Martinez L."/>
            <person name="Friesen M.L."/>
            <person name="Griffitts J.S."/>
            <person name="Porter S.S."/>
        </authorList>
    </citation>
    <scope>NUCLEOTIDE SEQUENCE [LARGE SCALE GENOMIC DNA]</scope>
    <source>
        <strain evidence="1 2">M0468</strain>
    </source>
</reference>
<name>A0ACC6T111_9HYPH</name>
<evidence type="ECO:0000313" key="2">
    <source>
        <dbReference type="Proteomes" id="UP001480082"/>
    </source>
</evidence>
<sequence>MAEALTQKKIDALQAKRPAAKREIPDGGQAGLYLVVGPRAMKWIVRYRAAAQNVKLAIGDYGKQQPALGLHDARKAAQAKLQAVSEGRDPRTADDAARRRNLTVEDAFADFMERHSRLRNKASTARENQAFIDREIIPKLRGRRIQSVTRHDIIDLVDGIADDKRSAEGKILAKGRPQSAVRVRALLSKSFAWFGAKGMISESPFRNIEVPAPPRARDRVLSDDEVRWLWVATEAVGWPFGDLTRLLLLTAQRRDEVAAAEWRELEFEGDNPQWSIPATRTKNERRQDLPLSSQAAAILAALPRIVVDDKESVYVLSTTGASPVSGYSRAKSKIDKAMLEAARKETGDAALTLQPWTFHDLRRTAASGMAGLGVPVHVVEAILNHKSGVISGVAAIYNRHDYAREKRQALEAWANRVDQIVTGSAGGNVVALRRS</sequence>
<comment type="caution">
    <text evidence="1">The sequence shown here is derived from an EMBL/GenBank/DDBJ whole genome shotgun (WGS) entry which is preliminary data.</text>
</comment>
<organism evidence="1 2">
    <name type="scientific">Mesorhizobium australicum</name>
    <dbReference type="NCBI Taxonomy" id="536018"/>
    <lineage>
        <taxon>Bacteria</taxon>
        <taxon>Pseudomonadati</taxon>
        <taxon>Pseudomonadota</taxon>
        <taxon>Alphaproteobacteria</taxon>
        <taxon>Hyphomicrobiales</taxon>
        <taxon>Phyllobacteriaceae</taxon>
        <taxon>Mesorhizobium</taxon>
    </lineage>
</organism>
<gene>
    <name evidence="1" type="ORF">NKI81_15930</name>
</gene>
<accession>A0ACC6T111</accession>
<keyword evidence="2" id="KW-1185">Reference proteome</keyword>
<proteinExistence type="predicted"/>
<dbReference type="Proteomes" id="UP001480082">
    <property type="component" value="Unassembled WGS sequence"/>
</dbReference>